<dbReference type="EMBL" id="VDLU01000001">
    <property type="protein sequence ID" value="TNJ29776.1"/>
    <property type="molecule type" value="Genomic_DNA"/>
</dbReference>
<keyword evidence="1" id="KW-1133">Transmembrane helix</keyword>
<keyword evidence="1" id="KW-0472">Membrane</keyword>
<dbReference type="VEuPathDB" id="GiardiaDB:GMRT_11472"/>
<reference evidence="2 3" key="1">
    <citation type="submission" date="2019-05" db="EMBL/GenBank/DDBJ databases">
        <title>The compact genome of Giardia muris reveals important steps in the evolution of intestinal protozoan parasites.</title>
        <authorList>
            <person name="Xu F."/>
            <person name="Jimenez-Gonzalez A."/>
            <person name="Einarsson E."/>
            <person name="Astvaldsson A."/>
            <person name="Peirasmaki D."/>
            <person name="Eckmann L."/>
            <person name="Andersson J.O."/>
            <person name="Svard S.G."/>
            <person name="Jerlstrom-Hultqvist J."/>
        </authorList>
    </citation>
    <scope>NUCLEOTIDE SEQUENCE [LARGE SCALE GENOMIC DNA]</scope>
    <source>
        <strain evidence="2 3">Roberts-Thomson</strain>
    </source>
</reference>
<protein>
    <submittedName>
        <fullName evidence="2">GiMOMP35</fullName>
    </submittedName>
</protein>
<gene>
    <name evidence="2" type="ORF">GMRT_11472</name>
</gene>
<organism evidence="2 3">
    <name type="scientific">Giardia muris</name>
    <dbReference type="NCBI Taxonomy" id="5742"/>
    <lineage>
        <taxon>Eukaryota</taxon>
        <taxon>Metamonada</taxon>
        <taxon>Diplomonadida</taxon>
        <taxon>Hexamitidae</taxon>
        <taxon>Giardiinae</taxon>
        <taxon>Giardia</taxon>
    </lineage>
</organism>
<dbReference type="Proteomes" id="UP000315496">
    <property type="component" value="Chromosome 1"/>
</dbReference>
<sequence>MQRRSRTAGAFGTTLKALLIGGGVVGIGYGAYIMARRSMGDQKDVIRKLISPRVEQVEHQGLADVIVRTHYTEMGTLTTEKERHEAVIAILSLTSIRCIAAPISLSVTTVLATAIEGSLEAIARLGYQRISIRTRNEITASLNEVYVSAGVFDLISERCMERLQEYAATNLLELVSPQAFLSVLKGNVIDRSLYEAIIKRLQDQLLKKLLSLSKDSVAYLVFATTLEAFGITEFLEDDVTHPNKFAAWPGPSLDVIQQLTQTCFQDVEEEVRTLIPTSAGLHFAYYSKPLLSIQYDRLLHPISEDILRFCVESVRARLAGTGEV</sequence>
<dbReference type="AlphaFoldDB" id="A0A4Z1SVF2"/>
<feature type="transmembrane region" description="Helical" evidence="1">
    <location>
        <begin position="15"/>
        <end position="35"/>
    </location>
</feature>
<accession>A0A4Z1SVF2</accession>
<keyword evidence="1" id="KW-0812">Transmembrane</keyword>
<evidence type="ECO:0000256" key="1">
    <source>
        <dbReference type="SAM" id="Phobius"/>
    </source>
</evidence>
<evidence type="ECO:0000313" key="2">
    <source>
        <dbReference type="EMBL" id="TNJ29776.1"/>
    </source>
</evidence>
<proteinExistence type="predicted"/>
<name>A0A4Z1SVF2_GIAMU</name>
<evidence type="ECO:0000313" key="3">
    <source>
        <dbReference type="Proteomes" id="UP000315496"/>
    </source>
</evidence>
<keyword evidence="3" id="KW-1185">Reference proteome</keyword>
<dbReference type="OrthoDB" id="10259655at2759"/>
<comment type="caution">
    <text evidence="2">The sequence shown here is derived from an EMBL/GenBank/DDBJ whole genome shotgun (WGS) entry which is preliminary data.</text>
</comment>